<evidence type="ECO:0000256" key="4">
    <source>
        <dbReference type="ARBA" id="ARBA00022989"/>
    </source>
</evidence>
<evidence type="ECO:0000256" key="2">
    <source>
        <dbReference type="ARBA" id="ARBA00022475"/>
    </source>
</evidence>
<keyword evidence="4 6" id="KW-1133">Transmembrane helix</keyword>
<protein>
    <recommendedName>
        <fullName evidence="7">VTT domain-containing protein</fullName>
    </recommendedName>
</protein>
<feature type="transmembrane region" description="Helical" evidence="6">
    <location>
        <begin position="26"/>
        <end position="45"/>
    </location>
</feature>
<dbReference type="EMBL" id="LCPF01000002">
    <property type="protein sequence ID" value="KKU91268.1"/>
    <property type="molecule type" value="Genomic_DNA"/>
</dbReference>
<reference evidence="8 9" key="1">
    <citation type="journal article" date="2015" name="Nature">
        <title>rRNA introns, odd ribosomes, and small enigmatic genomes across a large radiation of phyla.</title>
        <authorList>
            <person name="Brown C.T."/>
            <person name="Hug L.A."/>
            <person name="Thomas B.C."/>
            <person name="Sharon I."/>
            <person name="Castelle C.J."/>
            <person name="Singh A."/>
            <person name="Wilkins M.J."/>
            <person name="Williams K.H."/>
            <person name="Banfield J.F."/>
        </authorList>
    </citation>
    <scope>NUCLEOTIDE SEQUENCE [LARGE SCALE GENOMIC DNA]</scope>
</reference>
<feature type="domain" description="VTT" evidence="7">
    <location>
        <begin position="34"/>
        <end position="160"/>
    </location>
</feature>
<dbReference type="InterPro" id="IPR032816">
    <property type="entry name" value="VTT_dom"/>
</dbReference>
<gene>
    <name evidence="8" type="ORF">UY23_C0002G0007</name>
</gene>
<dbReference type="InterPro" id="IPR051311">
    <property type="entry name" value="DedA_domain"/>
</dbReference>
<dbReference type="AlphaFoldDB" id="A0A0G1WLQ5"/>
<dbReference type="PANTHER" id="PTHR42709">
    <property type="entry name" value="ALKALINE PHOSPHATASE LIKE PROTEIN"/>
    <property type="match status" value="1"/>
</dbReference>
<feature type="transmembrane region" description="Helical" evidence="6">
    <location>
        <begin position="168"/>
        <end position="189"/>
    </location>
</feature>
<dbReference type="PANTHER" id="PTHR42709:SF6">
    <property type="entry name" value="UNDECAPRENYL PHOSPHATE TRANSPORTER A"/>
    <property type="match status" value="1"/>
</dbReference>
<organism evidence="8 9">
    <name type="scientific">Candidatus Jorgensenbacteria bacterium GW2011_GWA1_48_11</name>
    <dbReference type="NCBI Taxonomy" id="1618660"/>
    <lineage>
        <taxon>Bacteria</taxon>
        <taxon>Candidatus Joergenseniibacteriota</taxon>
    </lineage>
</organism>
<dbReference type="Proteomes" id="UP000034956">
    <property type="component" value="Unassembled WGS sequence"/>
</dbReference>
<keyword evidence="5 6" id="KW-0472">Membrane</keyword>
<comment type="caution">
    <text evidence="8">The sequence shown here is derived from an EMBL/GenBank/DDBJ whole genome shotgun (WGS) entry which is preliminary data.</text>
</comment>
<accession>A0A0G1WLQ5</accession>
<evidence type="ECO:0000256" key="1">
    <source>
        <dbReference type="ARBA" id="ARBA00004651"/>
    </source>
</evidence>
<evidence type="ECO:0000256" key="3">
    <source>
        <dbReference type="ARBA" id="ARBA00022692"/>
    </source>
</evidence>
<feature type="transmembrane region" description="Helical" evidence="6">
    <location>
        <begin position="110"/>
        <end position="129"/>
    </location>
</feature>
<evidence type="ECO:0000259" key="7">
    <source>
        <dbReference type="Pfam" id="PF09335"/>
    </source>
</evidence>
<keyword evidence="3 6" id="KW-0812">Transmembrane</keyword>
<name>A0A0G1WLQ5_9BACT</name>
<evidence type="ECO:0000313" key="8">
    <source>
        <dbReference type="EMBL" id="KKU91268.1"/>
    </source>
</evidence>
<dbReference type="Pfam" id="PF09335">
    <property type="entry name" value="VTT_dom"/>
    <property type="match status" value="1"/>
</dbReference>
<evidence type="ECO:0000313" key="9">
    <source>
        <dbReference type="Proteomes" id="UP000034956"/>
    </source>
</evidence>
<comment type="subcellular location">
    <subcellularLocation>
        <location evidence="1">Cell membrane</location>
        <topology evidence="1">Multi-pass membrane protein</topology>
    </subcellularLocation>
</comment>
<dbReference type="GO" id="GO:0005886">
    <property type="term" value="C:plasma membrane"/>
    <property type="evidence" value="ECO:0007669"/>
    <property type="project" value="UniProtKB-SubCell"/>
</dbReference>
<feature type="transmembrane region" description="Helical" evidence="6">
    <location>
        <begin position="141"/>
        <end position="162"/>
    </location>
</feature>
<sequence>MTEAIQLPVILSYALGLAAQLKYPLVVVGTIIEGPVLMVAAGFLYRLDFFDLLPLFLSLMVGDLIGDMLWYGVGYYFADPFIGKFGRFLGITPEMFERGKTFFQRHDVKILVISKITLGFGMALATLLAAGASRVPMRTYLSLNAGGEVFLVGGLLAVGYFFGHVYTFVSAGFRTVFVLAMAVLVVFLIHNFSKYVRRVIS</sequence>
<evidence type="ECO:0000256" key="5">
    <source>
        <dbReference type="ARBA" id="ARBA00023136"/>
    </source>
</evidence>
<evidence type="ECO:0000256" key="6">
    <source>
        <dbReference type="SAM" id="Phobius"/>
    </source>
</evidence>
<feature type="transmembrane region" description="Helical" evidence="6">
    <location>
        <begin position="52"/>
        <end position="78"/>
    </location>
</feature>
<proteinExistence type="predicted"/>
<keyword evidence="2" id="KW-1003">Cell membrane</keyword>